<gene>
    <name evidence="7" type="ORF">U9M48_009823</name>
</gene>
<name>A0AAQ3WFU2_PASNO</name>
<dbReference type="EMBL" id="CP144746">
    <property type="protein sequence ID" value="WVZ59713.1"/>
    <property type="molecule type" value="Genomic_DNA"/>
</dbReference>
<evidence type="ECO:0000256" key="3">
    <source>
        <dbReference type="ARBA" id="ARBA00023125"/>
    </source>
</evidence>
<organism evidence="7 8">
    <name type="scientific">Paspalum notatum var. saurae</name>
    <dbReference type="NCBI Taxonomy" id="547442"/>
    <lineage>
        <taxon>Eukaryota</taxon>
        <taxon>Viridiplantae</taxon>
        <taxon>Streptophyta</taxon>
        <taxon>Embryophyta</taxon>
        <taxon>Tracheophyta</taxon>
        <taxon>Spermatophyta</taxon>
        <taxon>Magnoliopsida</taxon>
        <taxon>Liliopsida</taxon>
        <taxon>Poales</taxon>
        <taxon>Poaceae</taxon>
        <taxon>PACMAD clade</taxon>
        <taxon>Panicoideae</taxon>
        <taxon>Andropogonodae</taxon>
        <taxon>Paspaleae</taxon>
        <taxon>Paspalinae</taxon>
        <taxon>Paspalum</taxon>
    </lineage>
</organism>
<evidence type="ECO:0000256" key="4">
    <source>
        <dbReference type="ARBA" id="ARBA00023163"/>
    </source>
</evidence>
<dbReference type="AlphaFoldDB" id="A0AAQ3WFU2"/>
<comment type="subcellular location">
    <subcellularLocation>
        <location evidence="1">Nucleus</location>
    </subcellularLocation>
</comment>
<evidence type="ECO:0000313" key="8">
    <source>
        <dbReference type="Proteomes" id="UP001341281"/>
    </source>
</evidence>
<proteinExistence type="predicted"/>
<evidence type="ECO:0000256" key="2">
    <source>
        <dbReference type="ARBA" id="ARBA00023015"/>
    </source>
</evidence>
<accession>A0AAQ3WFU2</accession>
<keyword evidence="4" id="KW-0804">Transcription</keyword>
<protein>
    <recommendedName>
        <fullName evidence="6">MBD domain-containing protein</fullName>
    </recommendedName>
</protein>
<dbReference type="InterPro" id="IPR016177">
    <property type="entry name" value="DNA-bd_dom_sf"/>
</dbReference>
<dbReference type="PROSITE" id="PS50982">
    <property type="entry name" value="MBD"/>
    <property type="match status" value="2"/>
</dbReference>
<dbReference type="GO" id="GO:0005634">
    <property type="term" value="C:nucleus"/>
    <property type="evidence" value="ECO:0007669"/>
    <property type="project" value="UniProtKB-SubCell"/>
</dbReference>
<dbReference type="PANTHER" id="PTHR34067">
    <property type="entry name" value="OS04G0193200 PROTEIN"/>
    <property type="match status" value="1"/>
</dbReference>
<keyword evidence="5" id="KW-0539">Nucleus</keyword>
<dbReference type="GO" id="GO:0003677">
    <property type="term" value="F:DNA binding"/>
    <property type="evidence" value="ECO:0007669"/>
    <property type="project" value="UniProtKB-KW"/>
</dbReference>
<evidence type="ECO:0000256" key="5">
    <source>
        <dbReference type="ARBA" id="ARBA00023242"/>
    </source>
</evidence>
<keyword evidence="2" id="KW-0805">Transcription regulation</keyword>
<feature type="domain" description="MBD" evidence="6">
    <location>
        <begin position="119"/>
        <end position="199"/>
    </location>
</feature>
<feature type="domain" description="MBD" evidence="6">
    <location>
        <begin position="21"/>
        <end position="91"/>
    </location>
</feature>
<reference evidence="7 8" key="1">
    <citation type="submission" date="2024-02" db="EMBL/GenBank/DDBJ databases">
        <title>High-quality chromosome-scale genome assembly of Pensacola bahiagrass (Paspalum notatum Flugge var. saurae).</title>
        <authorList>
            <person name="Vega J.M."/>
            <person name="Podio M."/>
            <person name="Orjuela J."/>
            <person name="Siena L.A."/>
            <person name="Pessino S.C."/>
            <person name="Combes M.C."/>
            <person name="Mariac C."/>
            <person name="Albertini E."/>
            <person name="Pupilli F."/>
            <person name="Ortiz J.P.A."/>
            <person name="Leblanc O."/>
        </authorList>
    </citation>
    <scope>NUCLEOTIDE SEQUENCE [LARGE SCALE GENOMIC DNA]</scope>
    <source>
        <strain evidence="7">R1</strain>
        <tissue evidence="7">Leaf</tissue>
    </source>
</reference>
<dbReference type="PANTHER" id="PTHR34067:SF25">
    <property type="entry name" value="OS04G0193200 PROTEIN"/>
    <property type="match status" value="1"/>
</dbReference>
<keyword evidence="8" id="KW-1185">Reference proteome</keyword>
<evidence type="ECO:0000256" key="1">
    <source>
        <dbReference type="ARBA" id="ARBA00004123"/>
    </source>
</evidence>
<sequence length="216" mass="24926">MAFDEEGAKQLIAPNDVEEDIEALAQPPDWLPDGWIMEVYRTKDGIINRYYTSPISDYTFTMKSEVLDYLFSGTDERILQSKECGVENMVQRAYEWLPKGWVVEVRAGGEKMDKMYKILAKVDFHPSGLPRGWVKELVFRKTKEGLIRRDPYYTDPASSYTFRTLKSSLSFIETGKVTKRACIQRTNVHDLYSFENFADLVSILLSFGSLWKISTT</sequence>
<evidence type="ECO:0000259" key="6">
    <source>
        <dbReference type="PROSITE" id="PS50982"/>
    </source>
</evidence>
<dbReference type="InterPro" id="IPR038945">
    <property type="entry name" value="MBD13-like"/>
</dbReference>
<dbReference type="SUPFAM" id="SSF54171">
    <property type="entry name" value="DNA-binding domain"/>
    <property type="match status" value="2"/>
</dbReference>
<evidence type="ECO:0000313" key="7">
    <source>
        <dbReference type="EMBL" id="WVZ59713.1"/>
    </source>
</evidence>
<dbReference type="Gene3D" id="3.30.890.10">
    <property type="entry name" value="Methyl-cpg-binding Protein 2, Chain A"/>
    <property type="match status" value="2"/>
</dbReference>
<keyword evidence="3" id="KW-0238">DNA-binding</keyword>
<dbReference type="Proteomes" id="UP001341281">
    <property type="component" value="Chromosome 02"/>
</dbReference>
<dbReference type="InterPro" id="IPR001739">
    <property type="entry name" value="Methyl_CpG_DNA-bd"/>
</dbReference>